<feature type="non-terminal residue" evidence="2">
    <location>
        <position position="1"/>
    </location>
</feature>
<protein>
    <submittedName>
        <fullName evidence="2">Uncharacterized protein</fullName>
    </submittedName>
</protein>
<dbReference type="EMBL" id="CAUYUJ010021776">
    <property type="protein sequence ID" value="CAK0906959.1"/>
    <property type="molecule type" value="Genomic_DNA"/>
</dbReference>
<comment type="caution">
    <text evidence="2">The sequence shown here is derived from an EMBL/GenBank/DDBJ whole genome shotgun (WGS) entry which is preliminary data.</text>
</comment>
<proteinExistence type="predicted"/>
<name>A0ABN9Y772_9DINO</name>
<sequence length="260" mass="27135">RARRRTAGPSARGWCATRTTRALQTRGPKGRVQGHVRGSVGGNVSGCASGTDDDWSTGGDNGSVHEGRWASLAPWPWAATSDEAAADAARLALALEPRGATMGPSAGESPLLLGLSRAPRPAAAKPTPPASAGTARAAGRLLALRQAAREDRPRGLLHQSPGRTVGFQLLVASRIVQNPAPAIFLLVFCSHAWTAGHARVLTLSCCPLPSFRFVHLPLNELLQSFSCWPEAGVTACDYVSATAGDGKANGMQPTPRIRVS</sequence>
<organism evidence="2 3">
    <name type="scientific">Prorocentrum cordatum</name>
    <dbReference type="NCBI Taxonomy" id="2364126"/>
    <lineage>
        <taxon>Eukaryota</taxon>
        <taxon>Sar</taxon>
        <taxon>Alveolata</taxon>
        <taxon>Dinophyceae</taxon>
        <taxon>Prorocentrales</taxon>
        <taxon>Prorocentraceae</taxon>
        <taxon>Prorocentrum</taxon>
    </lineage>
</organism>
<evidence type="ECO:0000313" key="3">
    <source>
        <dbReference type="Proteomes" id="UP001189429"/>
    </source>
</evidence>
<dbReference type="Proteomes" id="UP001189429">
    <property type="component" value="Unassembled WGS sequence"/>
</dbReference>
<gene>
    <name evidence="2" type="ORF">PCOR1329_LOCUS82115</name>
</gene>
<feature type="region of interest" description="Disordered" evidence="1">
    <location>
        <begin position="23"/>
        <end position="62"/>
    </location>
</feature>
<evidence type="ECO:0000256" key="1">
    <source>
        <dbReference type="SAM" id="MobiDB-lite"/>
    </source>
</evidence>
<accession>A0ABN9Y772</accession>
<reference evidence="2" key="1">
    <citation type="submission" date="2023-10" db="EMBL/GenBank/DDBJ databases">
        <authorList>
            <person name="Chen Y."/>
            <person name="Shah S."/>
            <person name="Dougan E. K."/>
            <person name="Thang M."/>
            <person name="Chan C."/>
        </authorList>
    </citation>
    <scope>NUCLEOTIDE SEQUENCE [LARGE SCALE GENOMIC DNA]</scope>
</reference>
<keyword evidence="3" id="KW-1185">Reference proteome</keyword>
<evidence type="ECO:0000313" key="2">
    <source>
        <dbReference type="EMBL" id="CAK0906959.1"/>
    </source>
</evidence>